<protein>
    <submittedName>
        <fullName evidence="2">Uncharacterized protein</fullName>
    </submittedName>
</protein>
<sequence length="150" mass="16979">MAKKQRIPHKFQPWIDARRKFHLSHKHIQMARELGLSPKKFGGYADRDKKPWKLPLPEFIEHLYEKQFGRKEPEEILTMEEIAAAHVAKRAERKRQKELQASSEAADSNSSPSPEPVAATQPNEDGESSQTAEPHKASDSGSPSDQPCES</sequence>
<gene>
    <name evidence="2" type="ORF">RSSM_04260</name>
</gene>
<proteinExistence type="predicted"/>
<dbReference type="PATRIC" id="fig|1263870.3.peg.4505"/>
<reference evidence="2 3" key="1">
    <citation type="journal article" date="2013" name="Mar. Genomics">
        <title>Expression of sulfatases in Rhodopirellula baltica and the diversity of sulfatases in the genus Rhodopirellula.</title>
        <authorList>
            <person name="Wegner C.E."/>
            <person name="Richter-Heitmann T."/>
            <person name="Klindworth A."/>
            <person name="Klockow C."/>
            <person name="Richter M."/>
            <person name="Achstetter T."/>
            <person name="Glockner F.O."/>
            <person name="Harder J."/>
        </authorList>
    </citation>
    <scope>NUCLEOTIDE SEQUENCE [LARGE SCALE GENOMIC DNA]</scope>
    <source>
        <strain evidence="2 3">SM41</strain>
    </source>
</reference>
<comment type="caution">
    <text evidence="2">The sequence shown here is derived from an EMBL/GenBank/DDBJ whole genome shotgun (WGS) entry which is preliminary data.</text>
</comment>
<evidence type="ECO:0000313" key="3">
    <source>
        <dbReference type="Proteomes" id="UP000011885"/>
    </source>
</evidence>
<feature type="compositionally biased region" description="Basic residues" evidence="1">
    <location>
        <begin position="87"/>
        <end position="96"/>
    </location>
</feature>
<feature type="compositionally biased region" description="Polar residues" evidence="1">
    <location>
        <begin position="120"/>
        <end position="132"/>
    </location>
</feature>
<dbReference type="Proteomes" id="UP000011885">
    <property type="component" value="Unassembled WGS sequence"/>
</dbReference>
<dbReference type="AlphaFoldDB" id="M5TZ29"/>
<evidence type="ECO:0000313" key="2">
    <source>
        <dbReference type="EMBL" id="EMI54269.1"/>
    </source>
</evidence>
<dbReference type="RefSeq" id="WP_008682574.1">
    <property type="nucleotide sequence ID" value="NZ_ANOH01000285.1"/>
</dbReference>
<accession>M5TZ29</accession>
<dbReference type="EMBL" id="ANOH01000285">
    <property type="protein sequence ID" value="EMI54269.1"/>
    <property type="molecule type" value="Genomic_DNA"/>
</dbReference>
<keyword evidence="3" id="KW-1185">Reference proteome</keyword>
<name>M5TZ29_9BACT</name>
<feature type="compositionally biased region" description="Polar residues" evidence="1">
    <location>
        <begin position="139"/>
        <end position="150"/>
    </location>
</feature>
<feature type="compositionally biased region" description="Low complexity" evidence="1">
    <location>
        <begin position="101"/>
        <end position="112"/>
    </location>
</feature>
<feature type="region of interest" description="Disordered" evidence="1">
    <location>
        <begin position="86"/>
        <end position="150"/>
    </location>
</feature>
<organism evidence="2 3">
    <name type="scientific">Rhodopirellula sallentina SM41</name>
    <dbReference type="NCBI Taxonomy" id="1263870"/>
    <lineage>
        <taxon>Bacteria</taxon>
        <taxon>Pseudomonadati</taxon>
        <taxon>Planctomycetota</taxon>
        <taxon>Planctomycetia</taxon>
        <taxon>Pirellulales</taxon>
        <taxon>Pirellulaceae</taxon>
        <taxon>Rhodopirellula</taxon>
    </lineage>
</organism>
<evidence type="ECO:0000256" key="1">
    <source>
        <dbReference type="SAM" id="MobiDB-lite"/>
    </source>
</evidence>